<gene>
    <name evidence="3" type="ORF">AO382_2090</name>
</gene>
<dbReference type="InterPro" id="IPR037682">
    <property type="entry name" value="TonB_C"/>
</dbReference>
<organism evidence="3 4">
    <name type="scientific">Moraxella catarrhalis</name>
    <name type="common">Branhamella catarrhalis</name>
    <dbReference type="NCBI Taxonomy" id="480"/>
    <lineage>
        <taxon>Bacteria</taxon>
        <taxon>Pseudomonadati</taxon>
        <taxon>Pseudomonadota</taxon>
        <taxon>Gammaproteobacteria</taxon>
        <taxon>Moraxellales</taxon>
        <taxon>Moraxellaceae</taxon>
        <taxon>Moraxella</taxon>
    </lineage>
</organism>
<dbReference type="SUPFAM" id="SSF74653">
    <property type="entry name" value="TolA/TonB C-terminal domain"/>
    <property type="match status" value="1"/>
</dbReference>
<feature type="compositionally biased region" description="Acidic residues" evidence="1">
    <location>
        <begin position="103"/>
        <end position="124"/>
    </location>
</feature>
<dbReference type="PROSITE" id="PS52015">
    <property type="entry name" value="TONB_CTD"/>
    <property type="match status" value="1"/>
</dbReference>
<feature type="compositionally biased region" description="Low complexity" evidence="1">
    <location>
        <begin position="70"/>
        <end position="87"/>
    </location>
</feature>
<dbReference type="GO" id="GO:0055085">
    <property type="term" value="P:transmembrane transport"/>
    <property type="evidence" value="ECO:0007669"/>
    <property type="project" value="InterPro"/>
</dbReference>
<evidence type="ECO:0000313" key="3">
    <source>
        <dbReference type="EMBL" id="OAU99247.1"/>
    </source>
</evidence>
<dbReference type="RefSeq" id="WP_064620500.1">
    <property type="nucleotide sequence ID" value="NZ_LXHE01000023.1"/>
</dbReference>
<feature type="region of interest" description="Disordered" evidence="1">
    <location>
        <begin position="57"/>
        <end position="124"/>
    </location>
</feature>
<feature type="compositionally biased region" description="Pro residues" evidence="1">
    <location>
        <begin position="88"/>
        <end position="102"/>
    </location>
</feature>
<accession>A0A7Z0UWP0</accession>
<feature type="compositionally biased region" description="Low complexity" evidence="1">
    <location>
        <begin position="195"/>
        <end position="218"/>
    </location>
</feature>
<evidence type="ECO:0000313" key="4">
    <source>
        <dbReference type="Proteomes" id="UP000078446"/>
    </source>
</evidence>
<evidence type="ECO:0000259" key="2">
    <source>
        <dbReference type="PROSITE" id="PS52015"/>
    </source>
</evidence>
<reference evidence="3 4" key="1">
    <citation type="journal article" date="2016" name="Genome Biol. Evol.">
        <title>Comparative Genomic Analyses of the Moraxella catarrhalis Serosensitive and Seroresistant Lineages Demonstrate Their Independent Evolution.</title>
        <authorList>
            <person name="Earl J.P."/>
            <person name="de Vries S.P."/>
            <person name="Ahmed A."/>
            <person name="Powell E."/>
            <person name="Schultz M.P."/>
            <person name="Hermans P.W."/>
            <person name="Hill D.J."/>
            <person name="Zhou Z."/>
            <person name="Constantinidou C.I."/>
            <person name="Hu F.Z."/>
            <person name="Bootsma H.J."/>
            <person name="Ehrlich G.D."/>
        </authorList>
    </citation>
    <scope>NUCLEOTIDE SEQUENCE [LARGE SCALE GENOMIC DNA]</scope>
    <source>
        <strain evidence="3 4">Z7574</strain>
    </source>
</reference>
<feature type="domain" description="TonB C-terminal" evidence="2">
    <location>
        <begin position="236"/>
        <end position="332"/>
    </location>
</feature>
<feature type="region of interest" description="Disordered" evidence="1">
    <location>
        <begin position="158"/>
        <end position="233"/>
    </location>
</feature>
<evidence type="ECO:0000256" key="1">
    <source>
        <dbReference type="SAM" id="MobiDB-lite"/>
    </source>
</evidence>
<dbReference type="Proteomes" id="UP000078446">
    <property type="component" value="Unassembled WGS sequence"/>
</dbReference>
<name>A0A7Z0UWP0_MORCA</name>
<dbReference type="EMBL" id="LXHE01000023">
    <property type="protein sequence ID" value="OAU99247.1"/>
    <property type="molecule type" value="Genomic_DNA"/>
</dbReference>
<protein>
    <submittedName>
        <fullName evidence="3">TonB, C-terminal domain</fullName>
    </submittedName>
</protein>
<sequence length="333" mass="36615">MDNSKKIKVLAISIAAVLHGLVGFGLANMTIKPIIPPPVTPPLEIEFIKEPVPEPIALNDLESPEPPGEPVVTPEPVVEPEVATPEVVEPPEPISEPPPEPESLPEPEPIPEPEPEPLPEPEPEPEIDVEAILEQQRLQEAWVAQQKQLAKIQEQERLEQERLENERREQERLENARREQERLDNERRAREQAQKEAQAAAARQAAAAAQAAANAAKKAGNHGGGQPAQNQTVEGGINISNASWKTKPRVNNFCSARSDIDTTLQVSFRVDAEGKISNVNLNGSTGDAKLDRQITRQIGRGRLHPFREGNITRVGTAIYPITLKLQKDESCTN</sequence>
<dbReference type="AlphaFoldDB" id="A0A7Z0UWP0"/>
<comment type="caution">
    <text evidence="3">The sequence shown here is derived from an EMBL/GenBank/DDBJ whole genome shotgun (WGS) entry which is preliminary data.</text>
</comment>
<dbReference type="Gene3D" id="3.30.1150.10">
    <property type="match status" value="1"/>
</dbReference>
<feature type="compositionally biased region" description="Basic and acidic residues" evidence="1">
    <location>
        <begin position="158"/>
        <end position="194"/>
    </location>
</feature>
<proteinExistence type="predicted"/>